<dbReference type="RefSeq" id="XP_007870091.1">
    <property type="nucleotide sequence ID" value="XM_007871900.1"/>
</dbReference>
<dbReference type="Gene3D" id="1.10.510.10">
    <property type="entry name" value="Transferase(Phosphotransferase) domain 1"/>
    <property type="match status" value="1"/>
</dbReference>
<organism evidence="1 2">
    <name type="scientific">Gloeophyllum trabeum (strain ATCC 11539 / FP-39264 / Madison 617)</name>
    <name type="common">Brown rot fungus</name>
    <dbReference type="NCBI Taxonomy" id="670483"/>
    <lineage>
        <taxon>Eukaryota</taxon>
        <taxon>Fungi</taxon>
        <taxon>Dikarya</taxon>
        <taxon>Basidiomycota</taxon>
        <taxon>Agaricomycotina</taxon>
        <taxon>Agaricomycetes</taxon>
        <taxon>Gloeophyllales</taxon>
        <taxon>Gloeophyllaceae</taxon>
        <taxon>Gloeophyllum</taxon>
    </lineage>
</organism>
<dbReference type="AlphaFoldDB" id="S7PVI9"/>
<reference evidence="1 2" key="1">
    <citation type="journal article" date="2012" name="Science">
        <title>The Paleozoic origin of enzymatic lignin decomposition reconstructed from 31 fungal genomes.</title>
        <authorList>
            <person name="Floudas D."/>
            <person name="Binder M."/>
            <person name="Riley R."/>
            <person name="Barry K."/>
            <person name="Blanchette R.A."/>
            <person name="Henrissat B."/>
            <person name="Martinez A.T."/>
            <person name="Otillar R."/>
            <person name="Spatafora J.W."/>
            <person name="Yadav J.S."/>
            <person name="Aerts A."/>
            <person name="Benoit I."/>
            <person name="Boyd A."/>
            <person name="Carlson A."/>
            <person name="Copeland A."/>
            <person name="Coutinho P.M."/>
            <person name="de Vries R.P."/>
            <person name="Ferreira P."/>
            <person name="Findley K."/>
            <person name="Foster B."/>
            <person name="Gaskell J."/>
            <person name="Glotzer D."/>
            <person name="Gorecki P."/>
            <person name="Heitman J."/>
            <person name="Hesse C."/>
            <person name="Hori C."/>
            <person name="Igarashi K."/>
            <person name="Jurgens J.A."/>
            <person name="Kallen N."/>
            <person name="Kersten P."/>
            <person name="Kohler A."/>
            <person name="Kuees U."/>
            <person name="Kumar T.K.A."/>
            <person name="Kuo A."/>
            <person name="LaButti K."/>
            <person name="Larrondo L.F."/>
            <person name="Lindquist E."/>
            <person name="Ling A."/>
            <person name="Lombard V."/>
            <person name="Lucas S."/>
            <person name="Lundell T."/>
            <person name="Martin R."/>
            <person name="McLaughlin D.J."/>
            <person name="Morgenstern I."/>
            <person name="Morin E."/>
            <person name="Murat C."/>
            <person name="Nagy L.G."/>
            <person name="Nolan M."/>
            <person name="Ohm R.A."/>
            <person name="Patyshakuliyeva A."/>
            <person name="Rokas A."/>
            <person name="Ruiz-Duenas F.J."/>
            <person name="Sabat G."/>
            <person name="Salamov A."/>
            <person name="Samejima M."/>
            <person name="Schmutz J."/>
            <person name="Slot J.C."/>
            <person name="St John F."/>
            <person name="Stenlid J."/>
            <person name="Sun H."/>
            <person name="Sun S."/>
            <person name="Syed K."/>
            <person name="Tsang A."/>
            <person name="Wiebenga A."/>
            <person name="Young D."/>
            <person name="Pisabarro A."/>
            <person name="Eastwood D.C."/>
            <person name="Martin F."/>
            <person name="Cullen D."/>
            <person name="Grigoriev I.V."/>
            <person name="Hibbett D.S."/>
        </authorList>
    </citation>
    <scope>NUCLEOTIDE SEQUENCE [LARGE SCALE GENOMIC DNA]</scope>
    <source>
        <strain evidence="1 2">ATCC 11539</strain>
    </source>
</reference>
<keyword evidence="2" id="KW-1185">Reference proteome</keyword>
<dbReference type="EMBL" id="KB469310">
    <property type="protein sequence ID" value="EPQ51651.1"/>
    <property type="molecule type" value="Genomic_DNA"/>
</dbReference>
<evidence type="ECO:0000313" key="1">
    <source>
        <dbReference type="EMBL" id="EPQ51651.1"/>
    </source>
</evidence>
<dbReference type="InterPro" id="IPR011009">
    <property type="entry name" value="Kinase-like_dom_sf"/>
</dbReference>
<protein>
    <recommendedName>
        <fullName evidence="3">Protein kinase domain-containing protein</fullName>
    </recommendedName>
</protein>
<dbReference type="Proteomes" id="UP000030669">
    <property type="component" value="Unassembled WGS sequence"/>
</dbReference>
<gene>
    <name evidence="1" type="ORF">GLOTRDRAFT_117970</name>
</gene>
<dbReference type="HOGENOM" id="CLU_1885985_0_0_1"/>
<evidence type="ECO:0008006" key="3">
    <source>
        <dbReference type="Google" id="ProtNLM"/>
    </source>
</evidence>
<dbReference type="KEGG" id="gtr:GLOTRDRAFT_117970"/>
<sequence>MLNDCDQEKVARYFGPDGPVEELLHKRSISPILEVLKECNREMSRDTKELETATAFIQRCIALRPSDRASATELLKDPWLSSEPIWGAHAFLDHNPKEDTGSTLIHVLTSWKLAEIACYSGTLAATAWFVWSIIS</sequence>
<name>S7PVI9_GLOTA</name>
<dbReference type="SUPFAM" id="SSF56112">
    <property type="entry name" value="Protein kinase-like (PK-like)"/>
    <property type="match status" value="1"/>
</dbReference>
<evidence type="ECO:0000313" key="2">
    <source>
        <dbReference type="Proteomes" id="UP000030669"/>
    </source>
</evidence>
<dbReference type="STRING" id="670483.S7PVI9"/>
<accession>S7PVI9</accession>
<dbReference type="OrthoDB" id="2983889at2759"/>
<proteinExistence type="predicted"/>
<dbReference type="GeneID" id="19300420"/>